<protein>
    <submittedName>
        <fullName evidence="4">Thioredoxin-like</fullName>
    </submittedName>
</protein>
<gene>
    <name evidence="4" type="ORF">SAMN05421841_2943</name>
</gene>
<proteinExistence type="predicted"/>
<dbReference type="InterPro" id="IPR036249">
    <property type="entry name" value="Thioredoxin-like_sf"/>
</dbReference>
<dbReference type="STRING" id="356305.SAMN05421841_2943"/>
<feature type="domain" description="Thioredoxin" evidence="3">
    <location>
        <begin position="5"/>
        <end position="143"/>
    </location>
</feature>
<evidence type="ECO:0000313" key="4">
    <source>
        <dbReference type="EMBL" id="SEW42342.1"/>
    </source>
</evidence>
<keyword evidence="1" id="KW-0732">Signal</keyword>
<dbReference type="InterPro" id="IPR051099">
    <property type="entry name" value="AGR/TXD"/>
</dbReference>
<dbReference type="EMBL" id="FOIU01000002">
    <property type="protein sequence ID" value="SEW42342.1"/>
    <property type="molecule type" value="Genomic_DNA"/>
</dbReference>
<dbReference type="PANTHER" id="PTHR15337:SF11">
    <property type="entry name" value="THIOREDOXIN DOMAIN-CONTAINING PROTEIN"/>
    <property type="match status" value="1"/>
</dbReference>
<keyword evidence="2" id="KW-0676">Redox-active center</keyword>
<dbReference type="InterPro" id="IPR017937">
    <property type="entry name" value="Thioredoxin_CS"/>
</dbReference>
<organism evidence="4 5">
    <name type="scientific">Chryseobacterium wanjuense</name>
    <dbReference type="NCBI Taxonomy" id="356305"/>
    <lineage>
        <taxon>Bacteria</taxon>
        <taxon>Pseudomonadati</taxon>
        <taxon>Bacteroidota</taxon>
        <taxon>Flavobacteriia</taxon>
        <taxon>Flavobacteriales</taxon>
        <taxon>Weeksellaceae</taxon>
        <taxon>Chryseobacterium group</taxon>
        <taxon>Chryseobacterium</taxon>
    </lineage>
</organism>
<keyword evidence="5" id="KW-1185">Reference proteome</keyword>
<accession>A0A1I0RM64</accession>
<dbReference type="PROSITE" id="PS00194">
    <property type="entry name" value="THIOREDOXIN_1"/>
    <property type="match status" value="1"/>
</dbReference>
<evidence type="ECO:0000313" key="5">
    <source>
        <dbReference type="Proteomes" id="UP000199469"/>
    </source>
</evidence>
<name>A0A1I0RM64_9FLAO</name>
<dbReference type="InterPro" id="IPR013766">
    <property type="entry name" value="Thioredoxin_domain"/>
</dbReference>
<dbReference type="InterPro" id="IPR012336">
    <property type="entry name" value="Thioredoxin-like_fold"/>
</dbReference>
<evidence type="ECO:0000259" key="3">
    <source>
        <dbReference type="PROSITE" id="PS51352"/>
    </source>
</evidence>
<dbReference type="PANTHER" id="PTHR15337">
    <property type="entry name" value="ANTERIOR GRADIENT PROTEIN-RELATED"/>
    <property type="match status" value="1"/>
</dbReference>
<dbReference type="SUPFAM" id="SSF52833">
    <property type="entry name" value="Thioredoxin-like"/>
    <property type="match status" value="1"/>
</dbReference>
<dbReference type="AlphaFoldDB" id="A0A1I0RM64"/>
<evidence type="ECO:0000256" key="1">
    <source>
        <dbReference type="ARBA" id="ARBA00022729"/>
    </source>
</evidence>
<evidence type="ECO:0000256" key="2">
    <source>
        <dbReference type="ARBA" id="ARBA00023284"/>
    </source>
</evidence>
<reference evidence="5" key="1">
    <citation type="submission" date="2016-10" db="EMBL/GenBank/DDBJ databases">
        <authorList>
            <person name="Varghese N."/>
            <person name="Submissions S."/>
        </authorList>
    </citation>
    <scope>NUCLEOTIDE SEQUENCE [LARGE SCALE GENOMIC DNA]</scope>
    <source>
        <strain evidence="5">DSM 17724</strain>
    </source>
</reference>
<dbReference type="Pfam" id="PF13098">
    <property type="entry name" value="Thioredoxin_2"/>
    <property type="match status" value="1"/>
</dbReference>
<dbReference type="Proteomes" id="UP000199469">
    <property type="component" value="Unassembled WGS sequence"/>
</dbReference>
<dbReference type="RefSeq" id="WP_089793817.1">
    <property type="nucleotide sequence ID" value="NZ_FOIU01000002.1"/>
</dbReference>
<sequence length="143" mass="16498">MKKILLILSVFLVFVSVYSFKTIHENKINSEVNFYNGSLKEAVIKAKKEKKMIFLDIYATWCGPCKLLKKTTFKDPELSDYLNKKFISLEINGEEGEGKEIVQKYQLKGYPSLLFIDTNGNIVNKTLGYYDGKQLLEIVKEIK</sequence>
<dbReference type="Gene3D" id="3.40.30.10">
    <property type="entry name" value="Glutaredoxin"/>
    <property type="match status" value="1"/>
</dbReference>
<dbReference type="PROSITE" id="PS51352">
    <property type="entry name" value="THIOREDOXIN_2"/>
    <property type="match status" value="1"/>
</dbReference>
<dbReference type="OrthoDB" id="9809746at2"/>